<evidence type="ECO:0000256" key="4">
    <source>
        <dbReference type="ARBA" id="ARBA00022490"/>
    </source>
</evidence>
<feature type="site" description="Cleavage; by autolysis" evidence="8">
    <location>
        <begin position="217"/>
        <end position="218"/>
    </location>
</feature>
<comment type="pathway">
    <text evidence="8">Amino-acid biosynthesis; L-arginine biosynthesis; L-ornithine and N-acetyl-L-glutamate from L-glutamate and N(2)-acetyl-L-ornithine (cyclic): step 1/1.</text>
</comment>
<comment type="catalytic activity">
    <reaction evidence="8">
        <text>N(2)-acetyl-L-ornithine + L-glutamate = N-acetyl-L-glutamate + L-ornithine</text>
        <dbReference type="Rhea" id="RHEA:15349"/>
        <dbReference type="ChEBI" id="CHEBI:29985"/>
        <dbReference type="ChEBI" id="CHEBI:44337"/>
        <dbReference type="ChEBI" id="CHEBI:46911"/>
        <dbReference type="ChEBI" id="CHEBI:57805"/>
        <dbReference type="EC" id="2.3.1.35"/>
    </reaction>
</comment>
<dbReference type="AlphaFoldDB" id="A0A1M5HJC8"/>
<feature type="chain" id="PRO_5023368052" description="Arginine biosynthesis bifunctional protein ArgJ alpha chain" evidence="8">
    <location>
        <begin position="1"/>
        <end position="217"/>
    </location>
</feature>
<sequence length="422" mass="42191">MSAQPVSGPTAETAETAVSTVSTESAGPGVSTVDRSVGVTAPRGFRAAGIAAGIKESGNPDLALVVNDGPSDVAAGVFTENKVKAAPVLWSRQVLRQQRSRAVVLNSGGANACTGPEGFQDAHATAEKVAEVLGIGAIDVVVCSTGLIGERLPMPAVLSGVDSAAAALGDAAEDGLAAAVAVMTTDTRPKQAALRDPSGWTVGGMGKGAGMMAPSLATMLVVLTTDAVVEPETADAALRAASRVTFDRLDIDGSMSTNDTVLLLASGASGVRPSQEELAAALTAVSADLAAQMQADAEGVTKEITITVTGAASEADALTVARWVARDNLVKTALFGSDPNWGRIAAAAGAAPAELDPDRLDVTINGVLLCEGGAKAAERSAADLSGRHVTVHIGLGLGGGEATVLTTDLSHGYVEENSAYSS</sequence>
<comment type="catalytic activity">
    <reaction evidence="8">
        <text>L-glutamate + acetyl-CoA = N-acetyl-L-glutamate + CoA + H(+)</text>
        <dbReference type="Rhea" id="RHEA:24292"/>
        <dbReference type="ChEBI" id="CHEBI:15378"/>
        <dbReference type="ChEBI" id="CHEBI:29985"/>
        <dbReference type="ChEBI" id="CHEBI:44337"/>
        <dbReference type="ChEBI" id="CHEBI:57287"/>
        <dbReference type="ChEBI" id="CHEBI:57288"/>
        <dbReference type="EC" id="2.3.1.1"/>
    </reaction>
</comment>
<dbReference type="Pfam" id="PF01960">
    <property type="entry name" value="ArgJ"/>
    <property type="match status" value="1"/>
</dbReference>
<dbReference type="FunFam" id="3.10.20.340:FF:000003">
    <property type="entry name" value="Arginine biosynthesis bifunctional protein ArgJ"/>
    <property type="match status" value="1"/>
</dbReference>
<keyword evidence="8" id="KW-0028">Amino-acid biosynthesis</keyword>
<dbReference type="Proteomes" id="UP000184501">
    <property type="component" value="Unassembled WGS sequence"/>
</dbReference>
<accession>A0A1M5HJC8</accession>
<dbReference type="Gene3D" id="3.60.70.12">
    <property type="entry name" value="L-amino peptidase D-ALA esterase/amidase"/>
    <property type="match status" value="1"/>
</dbReference>
<evidence type="ECO:0000256" key="5">
    <source>
        <dbReference type="ARBA" id="ARBA00022679"/>
    </source>
</evidence>
<keyword evidence="8" id="KW-0055">Arginine biosynthesis</keyword>
<keyword evidence="7 8" id="KW-0012">Acyltransferase</keyword>
<feature type="compositionally biased region" description="Low complexity" evidence="9">
    <location>
        <begin position="10"/>
        <end position="26"/>
    </location>
</feature>
<protein>
    <recommendedName>
        <fullName evidence="8">Arginine biosynthesis bifunctional protein ArgJ</fullName>
    </recommendedName>
    <domain>
        <recommendedName>
            <fullName evidence="8">Glutamate N-acetyltransferase</fullName>
            <ecNumber evidence="8">2.3.1.35</ecNumber>
        </recommendedName>
        <alternativeName>
            <fullName evidence="8">Ornithine acetyltransferase</fullName>
            <shortName evidence="8">OATase</shortName>
        </alternativeName>
        <alternativeName>
            <fullName evidence="8">Ornithine transacetylase</fullName>
        </alternativeName>
    </domain>
    <domain>
        <recommendedName>
            <fullName evidence="8">Amino-acid acetyltransferase</fullName>
            <ecNumber evidence="8">2.3.1.1</ecNumber>
        </recommendedName>
        <alternativeName>
            <fullName evidence="8">N-acetylglutamate synthase</fullName>
            <shortName evidence="8">AGSase</shortName>
        </alternativeName>
    </domain>
    <component>
        <recommendedName>
            <fullName evidence="8">Arginine biosynthesis bifunctional protein ArgJ alpha chain</fullName>
        </recommendedName>
    </component>
    <component>
        <recommendedName>
            <fullName evidence="8">Arginine biosynthesis bifunctional protein ArgJ beta chain</fullName>
        </recommendedName>
    </component>
</protein>
<dbReference type="Gene3D" id="3.30.2330.10">
    <property type="entry name" value="arginine biosynthesis bifunctional protein suprefamily"/>
    <property type="match status" value="1"/>
</dbReference>
<dbReference type="EMBL" id="FQVN01000006">
    <property type="protein sequence ID" value="SHG16050.1"/>
    <property type="molecule type" value="Genomic_DNA"/>
</dbReference>
<dbReference type="GO" id="GO:0006592">
    <property type="term" value="P:ornithine biosynthetic process"/>
    <property type="evidence" value="ECO:0007669"/>
    <property type="project" value="TreeGrafter"/>
</dbReference>
<dbReference type="UniPathway" id="UPA00068">
    <property type="reaction ID" value="UER00106"/>
</dbReference>
<dbReference type="Gene3D" id="3.10.20.340">
    <property type="entry name" value="ArgJ beta chain, C-terminal domain"/>
    <property type="match status" value="1"/>
</dbReference>
<feature type="binding site" evidence="8">
    <location>
        <position position="184"/>
    </location>
    <ligand>
        <name>substrate</name>
    </ligand>
</feature>
<reference evidence="10 11" key="1">
    <citation type="submission" date="2016-11" db="EMBL/GenBank/DDBJ databases">
        <authorList>
            <person name="Jaros S."/>
            <person name="Januszkiewicz K."/>
            <person name="Wedrychowicz H."/>
        </authorList>
    </citation>
    <scope>NUCLEOTIDE SEQUENCE [LARGE SCALE GENOMIC DNA]</scope>
    <source>
        <strain evidence="10 11">DSM 44523</strain>
    </source>
</reference>
<keyword evidence="4 8" id="KW-0963">Cytoplasm</keyword>
<comment type="similarity">
    <text evidence="2 8">Belongs to the ArgJ family.</text>
</comment>
<dbReference type="GO" id="GO:0006526">
    <property type="term" value="P:L-arginine biosynthetic process"/>
    <property type="evidence" value="ECO:0007669"/>
    <property type="project" value="UniProtKB-UniRule"/>
</dbReference>
<dbReference type="CDD" id="cd02152">
    <property type="entry name" value="OAT"/>
    <property type="match status" value="1"/>
</dbReference>
<keyword evidence="6 8" id="KW-0068">Autocatalytic cleavage</keyword>
<proteinExistence type="inferred from homology"/>
<dbReference type="NCBIfam" id="TIGR00120">
    <property type="entry name" value="ArgJ"/>
    <property type="match status" value="1"/>
</dbReference>
<comment type="subunit">
    <text evidence="3 8">Heterotetramer of two alpha and two beta chains.</text>
</comment>
<dbReference type="GO" id="GO:0004042">
    <property type="term" value="F:L-glutamate N-acetyltransferase activity"/>
    <property type="evidence" value="ECO:0007669"/>
    <property type="project" value="UniProtKB-UniRule"/>
</dbReference>
<evidence type="ECO:0000256" key="3">
    <source>
        <dbReference type="ARBA" id="ARBA00011475"/>
    </source>
</evidence>
<evidence type="ECO:0000256" key="8">
    <source>
        <dbReference type="HAMAP-Rule" id="MF_01106"/>
    </source>
</evidence>
<feature type="active site" description="Nucleophile" evidence="8">
    <location>
        <position position="218"/>
    </location>
</feature>
<dbReference type="EC" id="2.3.1.1" evidence="8"/>
<feature type="chain" id="PRO_5023368053" description="Arginine biosynthesis bifunctional protein ArgJ beta chain" evidence="8">
    <location>
        <begin position="218"/>
        <end position="422"/>
    </location>
</feature>
<dbReference type="GO" id="GO:0005737">
    <property type="term" value="C:cytoplasm"/>
    <property type="evidence" value="ECO:0007669"/>
    <property type="project" value="UniProtKB-SubCell"/>
</dbReference>
<evidence type="ECO:0000313" key="11">
    <source>
        <dbReference type="Proteomes" id="UP000184501"/>
    </source>
</evidence>
<feature type="site" description="Involved in the stabilization of negative charge on the oxyanion by the formation of the oxyanion hole" evidence="8">
    <location>
        <position position="146"/>
    </location>
</feature>
<evidence type="ECO:0000256" key="2">
    <source>
        <dbReference type="ARBA" id="ARBA00006774"/>
    </source>
</evidence>
<feature type="site" description="Involved in the stabilization of negative charge on the oxyanion by the formation of the oxyanion hole" evidence="8">
    <location>
        <position position="145"/>
    </location>
</feature>
<keyword evidence="5 8" id="KW-0808">Transferase</keyword>
<dbReference type="SUPFAM" id="SSF56266">
    <property type="entry name" value="DmpA/ArgJ-like"/>
    <property type="match status" value="1"/>
</dbReference>
<dbReference type="PANTHER" id="PTHR23100">
    <property type="entry name" value="ARGININE BIOSYNTHESIS BIFUNCTIONAL PROTEIN ARGJ"/>
    <property type="match status" value="1"/>
</dbReference>
<dbReference type="HAMAP" id="MF_01106">
    <property type="entry name" value="ArgJ"/>
    <property type="match status" value="1"/>
</dbReference>
<dbReference type="EC" id="2.3.1.35" evidence="8"/>
<dbReference type="InterPro" id="IPR016117">
    <property type="entry name" value="ArgJ-like_dom_sf"/>
</dbReference>
<dbReference type="InterPro" id="IPR002813">
    <property type="entry name" value="Arg_biosynth_ArgJ"/>
</dbReference>
<evidence type="ECO:0000256" key="1">
    <source>
        <dbReference type="ARBA" id="ARBA00004496"/>
    </source>
</evidence>
<feature type="region of interest" description="Disordered" evidence="9">
    <location>
        <begin position="1"/>
        <end position="35"/>
    </location>
</feature>
<evidence type="ECO:0000256" key="9">
    <source>
        <dbReference type="SAM" id="MobiDB-lite"/>
    </source>
</evidence>
<name>A0A1M5HJC8_STRHI</name>
<dbReference type="InterPro" id="IPR042195">
    <property type="entry name" value="ArgJ_beta_C"/>
</dbReference>
<keyword evidence="11" id="KW-1185">Reference proteome</keyword>
<dbReference type="NCBIfam" id="NF003802">
    <property type="entry name" value="PRK05388.1"/>
    <property type="match status" value="1"/>
</dbReference>
<gene>
    <name evidence="8" type="primary">argJ</name>
    <name evidence="10" type="ORF">SAMN05444320_106585</name>
</gene>
<evidence type="ECO:0000256" key="7">
    <source>
        <dbReference type="ARBA" id="ARBA00023315"/>
    </source>
</evidence>
<comment type="function">
    <text evidence="8">Catalyzes two activities which are involved in the cyclic version of arginine biosynthesis: the synthesis of N-acetylglutamate from glutamate and acetyl-CoA as the acetyl donor, and of ornithine by transacetylation between N(2)-acetylornithine and glutamate.</text>
</comment>
<evidence type="ECO:0000313" key="10">
    <source>
        <dbReference type="EMBL" id="SHG16050.1"/>
    </source>
</evidence>
<feature type="binding site" evidence="8">
    <location>
        <position position="298"/>
    </location>
    <ligand>
        <name>substrate</name>
    </ligand>
</feature>
<feature type="binding site" evidence="8">
    <location>
        <position position="422"/>
    </location>
    <ligand>
        <name>substrate</name>
    </ligand>
</feature>
<comment type="subcellular location">
    <subcellularLocation>
        <location evidence="1 8">Cytoplasm</location>
    </subcellularLocation>
</comment>
<organism evidence="10 11">
    <name type="scientific">Streptoalloteichus hindustanus</name>
    <dbReference type="NCBI Taxonomy" id="2017"/>
    <lineage>
        <taxon>Bacteria</taxon>
        <taxon>Bacillati</taxon>
        <taxon>Actinomycetota</taxon>
        <taxon>Actinomycetes</taxon>
        <taxon>Pseudonocardiales</taxon>
        <taxon>Pseudonocardiaceae</taxon>
        <taxon>Streptoalloteichus</taxon>
    </lineage>
</organism>
<feature type="binding site" evidence="8">
    <location>
        <position position="417"/>
    </location>
    <ligand>
        <name>substrate</name>
    </ligand>
</feature>
<evidence type="ECO:0000256" key="6">
    <source>
        <dbReference type="ARBA" id="ARBA00022813"/>
    </source>
</evidence>
<dbReference type="GO" id="GO:0004358">
    <property type="term" value="F:L-glutamate N-acetyltransferase activity, acting on acetyl-L-ornithine as donor"/>
    <property type="evidence" value="ECO:0007669"/>
    <property type="project" value="UniProtKB-UniRule"/>
</dbReference>
<keyword evidence="8" id="KW-0511">Multifunctional enzyme</keyword>
<comment type="pathway">
    <text evidence="8">Amino-acid biosynthesis; L-arginine biosynthesis; N(2)-acetyl-L-ornithine from L-glutamate: step 1/4.</text>
</comment>
<dbReference type="STRING" id="2017.SAMN05444320_106585"/>
<feature type="binding site" evidence="8">
    <location>
        <position position="218"/>
    </location>
    <ligand>
        <name>substrate</name>
    </ligand>
</feature>
<feature type="binding site" evidence="8">
    <location>
        <position position="207"/>
    </location>
    <ligand>
        <name>substrate</name>
    </ligand>
</feature>
<dbReference type="PANTHER" id="PTHR23100:SF0">
    <property type="entry name" value="ARGININE BIOSYNTHESIS BIFUNCTIONAL PROTEIN ARGJ, MITOCHONDRIAL"/>
    <property type="match status" value="1"/>
</dbReference>